<gene>
    <name evidence="1" type="ORF">IAI61_21780</name>
</gene>
<organism evidence="1 2">
    <name type="scientific">Roseomonas haemaphysalidis</name>
    <dbReference type="NCBI Taxonomy" id="2768162"/>
    <lineage>
        <taxon>Bacteria</taxon>
        <taxon>Pseudomonadati</taxon>
        <taxon>Pseudomonadota</taxon>
        <taxon>Alphaproteobacteria</taxon>
        <taxon>Acetobacterales</taxon>
        <taxon>Roseomonadaceae</taxon>
        <taxon>Roseomonas</taxon>
    </lineage>
</organism>
<name>A0ABS3KW16_9PROT</name>
<evidence type="ECO:0008006" key="3">
    <source>
        <dbReference type="Google" id="ProtNLM"/>
    </source>
</evidence>
<reference evidence="1 2" key="1">
    <citation type="submission" date="2020-09" db="EMBL/GenBank/DDBJ databases">
        <title>Roseomonas.</title>
        <authorList>
            <person name="Zhu W."/>
        </authorList>
    </citation>
    <scope>NUCLEOTIDE SEQUENCE [LARGE SCALE GENOMIC DNA]</scope>
    <source>
        <strain evidence="1 2">573</strain>
    </source>
</reference>
<dbReference type="RefSeq" id="WP_207419849.1">
    <property type="nucleotide sequence ID" value="NZ_CP061181.1"/>
</dbReference>
<sequence>MLTAAERDLLRRKLCVRFGSPPRLVDGLHLRVWRTGPLAGQPKVPAALHGMVERGLMTITAGSTRMARAHFTEAGLTALRWLAARRRDLDPAQFAHVHQELGLAVAPAEPPGHPGV</sequence>
<comment type="caution">
    <text evidence="1">The sequence shown here is derived from an EMBL/GenBank/DDBJ whole genome shotgun (WGS) entry which is preliminary data.</text>
</comment>
<dbReference type="Proteomes" id="UP001518989">
    <property type="component" value="Unassembled WGS sequence"/>
</dbReference>
<evidence type="ECO:0000313" key="2">
    <source>
        <dbReference type="Proteomes" id="UP001518989"/>
    </source>
</evidence>
<protein>
    <recommendedName>
        <fullName evidence="3">Winged helix-turn-helix domain-containing protein</fullName>
    </recommendedName>
</protein>
<keyword evidence="2" id="KW-1185">Reference proteome</keyword>
<proteinExistence type="predicted"/>
<evidence type="ECO:0000313" key="1">
    <source>
        <dbReference type="EMBL" id="MBO1081669.1"/>
    </source>
</evidence>
<dbReference type="EMBL" id="JACTNG010000018">
    <property type="protein sequence ID" value="MBO1081669.1"/>
    <property type="molecule type" value="Genomic_DNA"/>
</dbReference>
<accession>A0ABS3KW16</accession>